<keyword evidence="2" id="KW-1185">Reference proteome</keyword>
<accession>A0A0A0BMI2</accession>
<gene>
    <name evidence="1" type="ORF">N869_06335</name>
</gene>
<dbReference type="EMBL" id="AXCZ01000175">
    <property type="protein sequence ID" value="KGM09703.1"/>
    <property type="molecule type" value="Genomic_DNA"/>
</dbReference>
<dbReference type="Proteomes" id="UP000054314">
    <property type="component" value="Unassembled WGS sequence"/>
</dbReference>
<reference evidence="1 2" key="1">
    <citation type="submission" date="2013-08" db="EMBL/GenBank/DDBJ databases">
        <title>Genome sequencing of Cellulomonas bogoriensis 69B4.</title>
        <authorList>
            <person name="Chen F."/>
            <person name="Li Y."/>
            <person name="Wang G."/>
        </authorList>
    </citation>
    <scope>NUCLEOTIDE SEQUENCE [LARGE SCALE GENOMIC DNA]</scope>
    <source>
        <strain evidence="1 2">69B4</strain>
    </source>
</reference>
<dbReference type="AlphaFoldDB" id="A0A0A0BMI2"/>
<proteinExistence type="predicted"/>
<name>A0A0A0BMI2_9CELL</name>
<evidence type="ECO:0000313" key="1">
    <source>
        <dbReference type="EMBL" id="KGM09703.1"/>
    </source>
</evidence>
<evidence type="ECO:0000313" key="2">
    <source>
        <dbReference type="Proteomes" id="UP000054314"/>
    </source>
</evidence>
<feature type="non-terminal residue" evidence="1">
    <location>
        <position position="1"/>
    </location>
</feature>
<comment type="caution">
    <text evidence="1">The sequence shown here is derived from an EMBL/GenBank/DDBJ whole genome shotgun (WGS) entry which is preliminary data.</text>
</comment>
<sequence>AVRWMLARVHPGDVLRWWSDLVEPALVDLGARAAVTGPGETPAPSLTAAAFAELRSRAAVSSSRLDDARTPAVLALGTGRGDGLVLHVLAAALQENGVLARLLSPADPAAVGQAVEDVAPAAVVAHLPDQDPEGLSDTVDAVVRVAPDLPVFLHLEGAAAADLRHPSTHRVRTLTGALHEVLAVVP</sequence>
<protein>
    <submittedName>
        <fullName evidence="1">Uncharacterized protein</fullName>
    </submittedName>
</protein>
<organism evidence="1 2">
    <name type="scientific">Cellulomonas bogoriensis 69B4 = DSM 16987</name>
    <dbReference type="NCBI Taxonomy" id="1386082"/>
    <lineage>
        <taxon>Bacteria</taxon>
        <taxon>Bacillati</taxon>
        <taxon>Actinomycetota</taxon>
        <taxon>Actinomycetes</taxon>
        <taxon>Micrococcales</taxon>
        <taxon>Cellulomonadaceae</taxon>
        <taxon>Cellulomonas</taxon>
    </lineage>
</organism>